<dbReference type="GO" id="GO:0000155">
    <property type="term" value="F:phosphorelay sensor kinase activity"/>
    <property type="evidence" value="ECO:0007669"/>
    <property type="project" value="InterPro"/>
</dbReference>
<dbReference type="InterPro" id="IPR050351">
    <property type="entry name" value="BphY/WalK/GraS-like"/>
</dbReference>
<dbReference type="InterPro" id="IPR003018">
    <property type="entry name" value="GAF"/>
</dbReference>
<dbReference type="SUPFAM" id="SSF55781">
    <property type="entry name" value="GAF domain-like"/>
    <property type="match status" value="4"/>
</dbReference>
<dbReference type="GO" id="GO:0007234">
    <property type="term" value="P:osmosensory signaling via phosphorelay pathway"/>
    <property type="evidence" value="ECO:0007669"/>
    <property type="project" value="TreeGrafter"/>
</dbReference>
<dbReference type="KEGG" id="dsc:ABOD76_00645"/>
<evidence type="ECO:0000256" key="2">
    <source>
        <dbReference type="ARBA" id="ARBA00012438"/>
    </source>
</evidence>
<dbReference type="Pfam" id="PF00512">
    <property type="entry name" value="HisKA"/>
    <property type="match status" value="1"/>
</dbReference>
<dbReference type="PRINTS" id="PR00344">
    <property type="entry name" value="BCTRLSENSOR"/>
</dbReference>
<evidence type="ECO:0000259" key="6">
    <source>
        <dbReference type="PROSITE" id="PS50109"/>
    </source>
</evidence>
<keyword evidence="7" id="KW-0547">Nucleotide-binding</keyword>
<dbReference type="InterPro" id="IPR004358">
    <property type="entry name" value="Sig_transdc_His_kin-like_C"/>
</dbReference>
<dbReference type="GO" id="GO:0030295">
    <property type="term" value="F:protein kinase activator activity"/>
    <property type="evidence" value="ECO:0007669"/>
    <property type="project" value="TreeGrafter"/>
</dbReference>
<dbReference type="RefSeq" id="WP_350241053.1">
    <property type="nucleotide sequence ID" value="NZ_CP158296.1"/>
</dbReference>
<evidence type="ECO:0000256" key="5">
    <source>
        <dbReference type="ARBA" id="ARBA00022777"/>
    </source>
</evidence>
<dbReference type="InterPro" id="IPR003661">
    <property type="entry name" value="HisK_dim/P_dom"/>
</dbReference>
<name>A0AAU7U4U9_9DEIO</name>
<dbReference type="Pfam" id="PF01590">
    <property type="entry name" value="GAF"/>
    <property type="match status" value="1"/>
</dbReference>
<keyword evidence="3" id="KW-0597">Phosphoprotein</keyword>
<dbReference type="PANTHER" id="PTHR42878">
    <property type="entry name" value="TWO-COMPONENT HISTIDINE KINASE"/>
    <property type="match status" value="1"/>
</dbReference>
<dbReference type="EC" id="2.7.13.3" evidence="2"/>
<dbReference type="Gene3D" id="1.10.287.130">
    <property type="match status" value="1"/>
</dbReference>
<proteinExistence type="predicted"/>
<dbReference type="Gene3D" id="3.30.450.40">
    <property type="match status" value="4"/>
</dbReference>
<accession>A0AAU7U4U9</accession>
<sequence length="915" mass="99811">MTERSDVRAAPQWSPDVLDLLDALASAQTEGAVLEWLLDAARRSLLAPAAQVWWPDRDGLPLTLAASSGAADFDVGTTLAAAVWHRREALYLDDLSALPDQPETGVAARPGAAAALPLPGAPPAGVLTVIYSEPHPFSWSERRVLSVLLQQAGAALVRLQQAGQELGQHHQPADALRAFVQFTERVASSTDVPVLAEQAIEVLRASLGEVSVGYYEADGDFWTARVLSQDPFMRRSLQTRLHFPRAAPGLQRAFETNAPLSYSHMQPQEGDETGEASYETGAVYPYSSGGEPKSWLGIGRVGAQLWTEAELDIFKAVGRSLGLALERAEQTRQLEERQALLEEERAALDAFVTFTEAVGTETDLLLLAAHARDVLNATVPELHIMYYTLDDQQWQPRVVSGHATVAPLPLETPGFAEALWTRSPVTVSGWNGGESARVVSEPHGNGALYPYFWQGRPFGLLAAGTRHSRHWTPRARATFMAVARSLALALERAATAETLQVQNAELLAQTQALEAFAQLTSDLGVQRDPYALIRRAQEVALSLLPDGFAAYYEPQDQRWTLRSQVGERGHAGLEAAVQGGLEWELTPTLTIPWSSGRPLYQQHYHPDTDGIVETAGVVQAVASLPLLLHGQPTGVFAVAQFGPRLWNASERAMLEGVTTSLGLALERAQGLMQLAQRSAELEHSNAALTAANEELEGFTYSVSHDLRTPVRHVMGFADLALREVRGTPNSKVERYLNVIHDAATRMNTLIDGMLTLSRMGRQDLRLGPVNLDLLVRQAQHDVRAEFPAQPVEWQVAPLPVVWGDSDTLQQVITNLLSNAVKYSQTRPLSVVKVEVQEGADGWTISVGDNGVGFDPAYQHKLFVVFQRLHNYQDFQGTGVGLATVRRIVLRHGGQVFAEGRPGEGATFSFTLPRHG</sequence>
<evidence type="ECO:0000256" key="1">
    <source>
        <dbReference type="ARBA" id="ARBA00000085"/>
    </source>
</evidence>
<keyword evidence="5" id="KW-0418">Kinase</keyword>
<evidence type="ECO:0000256" key="3">
    <source>
        <dbReference type="ARBA" id="ARBA00022553"/>
    </source>
</evidence>
<keyword evidence="7" id="KW-0067">ATP-binding</keyword>
<dbReference type="SMART" id="SM00387">
    <property type="entry name" value="HATPase_c"/>
    <property type="match status" value="1"/>
</dbReference>
<dbReference type="SMART" id="SM00388">
    <property type="entry name" value="HisKA"/>
    <property type="match status" value="1"/>
</dbReference>
<dbReference type="SUPFAM" id="SSF55874">
    <property type="entry name" value="ATPase domain of HSP90 chaperone/DNA topoisomerase II/histidine kinase"/>
    <property type="match status" value="1"/>
</dbReference>
<dbReference type="InterPro" id="IPR036097">
    <property type="entry name" value="HisK_dim/P_sf"/>
</dbReference>
<organism evidence="7">
    <name type="scientific">Deinococcus sonorensis KR-87</name>
    <dbReference type="NCBI Taxonomy" id="694439"/>
    <lineage>
        <taxon>Bacteria</taxon>
        <taxon>Thermotogati</taxon>
        <taxon>Deinococcota</taxon>
        <taxon>Deinococci</taxon>
        <taxon>Deinococcales</taxon>
        <taxon>Deinococcaceae</taxon>
        <taxon>Deinococcus</taxon>
    </lineage>
</organism>
<dbReference type="AlphaFoldDB" id="A0AAU7U4U9"/>
<dbReference type="Pfam" id="PF02518">
    <property type="entry name" value="HATPase_c"/>
    <property type="match status" value="1"/>
</dbReference>
<dbReference type="Gene3D" id="3.30.565.10">
    <property type="entry name" value="Histidine kinase-like ATPase, C-terminal domain"/>
    <property type="match status" value="1"/>
</dbReference>
<reference evidence="7" key="1">
    <citation type="submission" date="2024-06" db="EMBL/GenBank/DDBJ databases">
        <title>Draft Genome Sequence of Deinococcus sonorensis Type Strain KR-87, a Biofilm Producing Representative of the Genus Deinococcus.</title>
        <authorList>
            <person name="Boren L.S."/>
            <person name="Grosso R.A."/>
            <person name="Hugenberg-Cox A.N."/>
            <person name="Hill J.T.E."/>
            <person name="Albert C.M."/>
            <person name="Tuohy J.M."/>
        </authorList>
    </citation>
    <scope>NUCLEOTIDE SEQUENCE</scope>
    <source>
        <strain evidence="7">KR-87</strain>
        <plasmid evidence="7">pDson04</plasmid>
    </source>
</reference>
<keyword evidence="7" id="KW-0614">Plasmid</keyword>
<dbReference type="InterPro" id="IPR005467">
    <property type="entry name" value="His_kinase_dom"/>
</dbReference>
<dbReference type="SMART" id="SM00065">
    <property type="entry name" value="GAF"/>
    <property type="match status" value="4"/>
</dbReference>
<evidence type="ECO:0000313" key="7">
    <source>
        <dbReference type="EMBL" id="XBV83513.1"/>
    </source>
</evidence>
<evidence type="ECO:0000256" key="4">
    <source>
        <dbReference type="ARBA" id="ARBA00022679"/>
    </source>
</evidence>
<dbReference type="InterPro" id="IPR036890">
    <property type="entry name" value="HATPase_C_sf"/>
</dbReference>
<protein>
    <recommendedName>
        <fullName evidence="2">histidine kinase</fullName>
        <ecNumber evidence="2">2.7.13.3</ecNumber>
    </recommendedName>
</protein>
<dbReference type="InterPro" id="IPR029016">
    <property type="entry name" value="GAF-like_dom_sf"/>
</dbReference>
<feature type="domain" description="Histidine kinase" evidence="6">
    <location>
        <begin position="701"/>
        <end position="915"/>
    </location>
</feature>
<dbReference type="CDD" id="cd00082">
    <property type="entry name" value="HisKA"/>
    <property type="match status" value="1"/>
</dbReference>
<comment type="catalytic activity">
    <reaction evidence="1">
        <text>ATP + protein L-histidine = ADP + protein N-phospho-L-histidine.</text>
        <dbReference type="EC" id="2.7.13.3"/>
    </reaction>
</comment>
<dbReference type="GO" id="GO:0005524">
    <property type="term" value="F:ATP binding"/>
    <property type="evidence" value="ECO:0007669"/>
    <property type="project" value="UniProtKB-KW"/>
</dbReference>
<keyword evidence="4" id="KW-0808">Transferase</keyword>
<dbReference type="InterPro" id="IPR003594">
    <property type="entry name" value="HATPase_dom"/>
</dbReference>
<dbReference type="EMBL" id="CP158296">
    <property type="protein sequence ID" value="XBV83513.1"/>
    <property type="molecule type" value="Genomic_DNA"/>
</dbReference>
<dbReference type="PROSITE" id="PS50109">
    <property type="entry name" value="HIS_KIN"/>
    <property type="match status" value="1"/>
</dbReference>
<gene>
    <name evidence="7" type="ORF">ABOD76_00645</name>
</gene>
<dbReference type="GO" id="GO:0000156">
    <property type="term" value="F:phosphorelay response regulator activity"/>
    <property type="evidence" value="ECO:0007669"/>
    <property type="project" value="TreeGrafter"/>
</dbReference>
<dbReference type="FunFam" id="3.30.565.10:FF:000006">
    <property type="entry name" value="Sensor histidine kinase WalK"/>
    <property type="match status" value="1"/>
</dbReference>
<dbReference type="PANTHER" id="PTHR42878:SF15">
    <property type="entry name" value="BACTERIOPHYTOCHROME"/>
    <property type="match status" value="1"/>
</dbReference>
<dbReference type="SUPFAM" id="SSF47384">
    <property type="entry name" value="Homodimeric domain of signal transducing histidine kinase"/>
    <property type="match status" value="1"/>
</dbReference>
<geneLocation type="plasmid" evidence="7">
    <name>pDson04</name>
</geneLocation>
<dbReference type="Pfam" id="PF13185">
    <property type="entry name" value="GAF_2"/>
    <property type="match status" value="1"/>
</dbReference>